<evidence type="ECO:0000256" key="4">
    <source>
        <dbReference type="ARBA" id="ARBA00022927"/>
    </source>
</evidence>
<dbReference type="Gene3D" id="1.20.5.110">
    <property type="match status" value="1"/>
</dbReference>
<keyword evidence="3 10" id="KW-0812">Transmembrane</keyword>
<keyword evidence="5 10" id="KW-1133">Transmembrane helix</keyword>
<evidence type="ECO:0000256" key="8">
    <source>
        <dbReference type="ARBA" id="ARBA00046280"/>
    </source>
</evidence>
<feature type="transmembrane region" description="Helical" evidence="10">
    <location>
        <begin position="116"/>
        <end position="138"/>
    </location>
</feature>
<dbReference type="Proteomes" id="UP000789375">
    <property type="component" value="Unassembled WGS sequence"/>
</dbReference>
<evidence type="ECO:0000256" key="5">
    <source>
        <dbReference type="ARBA" id="ARBA00022989"/>
    </source>
</evidence>
<comment type="caution">
    <text evidence="12">The sequence shown here is derived from an EMBL/GenBank/DDBJ whole genome shotgun (WGS) entry which is preliminary data.</text>
</comment>
<keyword evidence="13" id="KW-1185">Reference proteome</keyword>
<dbReference type="GO" id="GO:0015031">
    <property type="term" value="P:protein transport"/>
    <property type="evidence" value="ECO:0007669"/>
    <property type="project" value="UniProtKB-KW"/>
</dbReference>
<dbReference type="CDD" id="cd15853">
    <property type="entry name" value="SNARE_Bet1"/>
    <property type="match status" value="1"/>
</dbReference>
<comment type="subcellular location">
    <subcellularLocation>
        <location evidence="8">Endomembrane system</location>
        <topology evidence="8">Single-pass type IV membrane protein</topology>
    </subcellularLocation>
    <subcellularLocation>
        <location evidence="1">Golgi apparatus membrane</location>
    </subcellularLocation>
</comment>
<accession>A0A9N8ZCY7</accession>
<evidence type="ECO:0000313" key="12">
    <source>
        <dbReference type="EMBL" id="CAG8490547.1"/>
    </source>
</evidence>
<keyword evidence="4" id="KW-0653">Protein transport</keyword>
<dbReference type="PANTHER" id="PTHR12791">
    <property type="entry name" value="GOLGI SNARE BET1-RELATED"/>
    <property type="match status" value="1"/>
</dbReference>
<dbReference type="SMART" id="SM00397">
    <property type="entry name" value="t_SNARE"/>
    <property type="match status" value="1"/>
</dbReference>
<keyword evidence="7 10" id="KW-0472">Membrane</keyword>
<feature type="domain" description="T-SNARE coiled-coil homology" evidence="11">
    <location>
        <begin position="46"/>
        <end position="108"/>
    </location>
</feature>
<feature type="region of interest" description="Disordered" evidence="9">
    <location>
        <begin position="1"/>
        <end position="39"/>
    </location>
</feature>
<dbReference type="InterPro" id="IPR000727">
    <property type="entry name" value="T_SNARE_dom"/>
</dbReference>
<dbReference type="AlphaFoldDB" id="A0A9N8ZCY7"/>
<evidence type="ECO:0000256" key="1">
    <source>
        <dbReference type="ARBA" id="ARBA00004394"/>
    </source>
</evidence>
<evidence type="ECO:0000256" key="9">
    <source>
        <dbReference type="SAM" id="MobiDB-lite"/>
    </source>
</evidence>
<evidence type="ECO:0000313" key="13">
    <source>
        <dbReference type="Proteomes" id="UP000789375"/>
    </source>
</evidence>
<protein>
    <submittedName>
        <fullName evidence="12">653_t:CDS:1</fullName>
    </submittedName>
</protein>
<sequence length="153" mass="17313">MSTSYWTNNTTRSSDRANLLSGSSNDSDSPPSGRKIRHDPSISASKVFEQQNDLRLQELSSKLTTLHKITLDIHDDVKDQVNLLDDTGDTFTSVKGGLGGTVGKLKHMTSARHKQYMCYLILCIVGIFFLIYTFWGFWSKEEIEMTEMVRNDV</sequence>
<evidence type="ECO:0000256" key="6">
    <source>
        <dbReference type="ARBA" id="ARBA00023034"/>
    </source>
</evidence>
<proteinExistence type="predicted"/>
<feature type="compositionally biased region" description="Polar residues" evidence="9">
    <location>
        <begin position="1"/>
        <end position="12"/>
    </location>
</feature>
<gene>
    <name evidence="12" type="ORF">FMOSSE_LOCUS3507</name>
</gene>
<dbReference type="PROSITE" id="PS50192">
    <property type="entry name" value="T_SNARE"/>
    <property type="match status" value="1"/>
</dbReference>
<evidence type="ECO:0000256" key="7">
    <source>
        <dbReference type="ARBA" id="ARBA00023136"/>
    </source>
</evidence>
<dbReference type="EMBL" id="CAJVPP010000529">
    <property type="protein sequence ID" value="CAG8490547.1"/>
    <property type="molecule type" value="Genomic_DNA"/>
</dbReference>
<keyword evidence="6" id="KW-0333">Golgi apparatus</keyword>
<organism evidence="12 13">
    <name type="scientific">Funneliformis mosseae</name>
    <name type="common">Endomycorrhizal fungus</name>
    <name type="synonym">Glomus mosseae</name>
    <dbReference type="NCBI Taxonomy" id="27381"/>
    <lineage>
        <taxon>Eukaryota</taxon>
        <taxon>Fungi</taxon>
        <taxon>Fungi incertae sedis</taxon>
        <taxon>Mucoromycota</taxon>
        <taxon>Glomeromycotina</taxon>
        <taxon>Glomeromycetes</taxon>
        <taxon>Glomerales</taxon>
        <taxon>Glomeraceae</taxon>
        <taxon>Funneliformis</taxon>
    </lineage>
</organism>
<keyword evidence="2" id="KW-0813">Transport</keyword>
<dbReference type="InterPro" id="IPR039899">
    <property type="entry name" value="BET1_SNARE"/>
</dbReference>
<evidence type="ECO:0000259" key="11">
    <source>
        <dbReference type="PROSITE" id="PS50192"/>
    </source>
</evidence>
<dbReference type="SUPFAM" id="SSF58038">
    <property type="entry name" value="SNARE fusion complex"/>
    <property type="match status" value="1"/>
</dbReference>
<dbReference type="GO" id="GO:0000139">
    <property type="term" value="C:Golgi membrane"/>
    <property type="evidence" value="ECO:0007669"/>
    <property type="project" value="UniProtKB-SubCell"/>
</dbReference>
<evidence type="ECO:0000256" key="10">
    <source>
        <dbReference type="SAM" id="Phobius"/>
    </source>
</evidence>
<reference evidence="12" key="1">
    <citation type="submission" date="2021-06" db="EMBL/GenBank/DDBJ databases">
        <authorList>
            <person name="Kallberg Y."/>
            <person name="Tangrot J."/>
            <person name="Rosling A."/>
        </authorList>
    </citation>
    <scope>NUCLEOTIDE SEQUENCE</scope>
    <source>
        <strain evidence="12">87-6 pot B 2015</strain>
    </source>
</reference>
<evidence type="ECO:0000256" key="2">
    <source>
        <dbReference type="ARBA" id="ARBA00022448"/>
    </source>
</evidence>
<name>A0A9N8ZCY7_FUNMO</name>
<feature type="compositionally biased region" description="Low complexity" evidence="9">
    <location>
        <begin position="18"/>
        <end position="33"/>
    </location>
</feature>
<evidence type="ECO:0000256" key="3">
    <source>
        <dbReference type="ARBA" id="ARBA00022692"/>
    </source>
</evidence>